<dbReference type="Pfam" id="PF00535">
    <property type="entry name" value="Glycos_transf_2"/>
    <property type="match status" value="1"/>
</dbReference>
<proteinExistence type="predicted"/>
<dbReference type="CDD" id="cd02511">
    <property type="entry name" value="Beta4Glucosyltransferase"/>
    <property type="match status" value="1"/>
</dbReference>
<feature type="transmembrane region" description="Helical" evidence="1">
    <location>
        <begin position="196"/>
        <end position="214"/>
    </location>
</feature>
<gene>
    <name evidence="3" type="ORF">MNBD_NITROSPIRAE01-673</name>
</gene>
<evidence type="ECO:0000259" key="2">
    <source>
        <dbReference type="Pfam" id="PF00535"/>
    </source>
</evidence>
<protein>
    <recommendedName>
        <fullName evidence="2">Glycosyltransferase 2-like domain-containing protein</fullName>
    </recommendedName>
</protein>
<reference evidence="3" key="1">
    <citation type="submission" date="2018-06" db="EMBL/GenBank/DDBJ databases">
        <authorList>
            <person name="Zhirakovskaya E."/>
        </authorList>
    </citation>
    <scope>NUCLEOTIDE SEQUENCE</scope>
</reference>
<organism evidence="3">
    <name type="scientific">hydrothermal vent metagenome</name>
    <dbReference type="NCBI Taxonomy" id="652676"/>
    <lineage>
        <taxon>unclassified sequences</taxon>
        <taxon>metagenomes</taxon>
        <taxon>ecological metagenomes</taxon>
    </lineage>
</organism>
<dbReference type="SUPFAM" id="SSF53448">
    <property type="entry name" value="Nucleotide-diphospho-sugar transferases"/>
    <property type="match status" value="1"/>
</dbReference>
<dbReference type="PANTHER" id="PTHR43630:SF2">
    <property type="entry name" value="GLYCOSYLTRANSFERASE"/>
    <property type="match status" value="1"/>
</dbReference>
<keyword evidence="1" id="KW-1133">Transmembrane helix</keyword>
<dbReference type="PANTHER" id="PTHR43630">
    <property type="entry name" value="POLY-BETA-1,6-N-ACETYL-D-GLUCOSAMINE SYNTHASE"/>
    <property type="match status" value="1"/>
</dbReference>
<dbReference type="InterPro" id="IPR001173">
    <property type="entry name" value="Glyco_trans_2-like"/>
</dbReference>
<accession>A0A3B1D2Z3</accession>
<dbReference type="AlphaFoldDB" id="A0A3B1D2Z3"/>
<dbReference type="EMBL" id="UOGF01000060">
    <property type="protein sequence ID" value="VAX30378.1"/>
    <property type="molecule type" value="Genomic_DNA"/>
</dbReference>
<feature type="domain" description="Glycosyltransferase 2-like" evidence="2">
    <location>
        <begin position="5"/>
        <end position="89"/>
    </location>
</feature>
<dbReference type="Gene3D" id="3.90.550.10">
    <property type="entry name" value="Spore Coat Polysaccharide Biosynthesis Protein SpsA, Chain A"/>
    <property type="match status" value="1"/>
</dbReference>
<feature type="transmembrane region" description="Helical" evidence="1">
    <location>
        <begin position="220"/>
        <end position="238"/>
    </location>
</feature>
<evidence type="ECO:0000256" key="1">
    <source>
        <dbReference type="SAM" id="Phobius"/>
    </source>
</evidence>
<name>A0A3B1D2Z3_9ZZZZ</name>
<evidence type="ECO:0000313" key="3">
    <source>
        <dbReference type="EMBL" id="VAX30378.1"/>
    </source>
</evidence>
<dbReference type="InterPro" id="IPR029044">
    <property type="entry name" value="Nucleotide-diphossugar_trans"/>
</dbReference>
<keyword evidence="1" id="KW-0812">Transmembrane</keyword>
<sequence>MAKISACIISYNEEKKIEACLKSLNGVVDEIILVDSLSTDQTIKIASKYSAQIYNQKFLGHIEQKNLAVSKAQCDWILSLDCDERLSDELRASILAIKAGLGKDDAYKMARKTYYIYRWLNHCWYPDMKIRLFNKHHASWGGTNPHDKVMVDSEKIGRLRGDILHYSFDTISSHIQTLDKFSEIGAREIIKRGKKVSIFSPFTHGFWIFFRMYFLEKGFLDGFAGLLASVLSFVHVFVKYSKVLVRRWK</sequence>
<keyword evidence="1" id="KW-0472">Membrane</keyword>